<dbReference type="Proteomes" id="UP001195965">
    <property type="component" value="Chromosome"/>
</dbReference>
<evidence type="ECO:0000313" key="2">
    <source>
        <dbReference type="Proteomes" id="UP001195965"/>
    </source>
</evidence>
<accession>A0ACD5HBI4</accession>
<evidence type="ECO:0000313" key="1">
    <source>
        <dbReference type="EMBL" id="XRI72402.1"/>
    </source>
</evidence>
<reference evidence="1 2" key="1">
    <citation type="journal article" date="2021" name="ISME J.">
        <title>Genomic evolution of the class Acidithiobacillia: deep-branching Proteobacteria living in extreme acidic conditions.</title>
        <authorList>
            <person name="Moya-Beltran A."/>
            <person name="Beard S."/>
            <person name="Rojas-Villalobos C."/>
            <person name="Issotta F."/>
            <person name="Gallardo Y."/>
            <person name="Ulloa R."/>
            <person name="Giaveno A."/>
            <person name="Degli Esposti M."/>
            <person name="Johnson D.B."/>
            <person name="Quatrini R."/>
        </authorList>
    </citation>
    <scope>NUCLEOTIDE SEQUENCE [LARGE SCALE GENOMIC DNA]</scope>
    <source>
        <strain evidence="1 2">GG1-14</strain>
    </source>
</reference>
<keyword evidence="2" id="KW-1185">Reference proteome</keyword>
<organism evidence="1 2">
    <name type="scientific">Acidithiobacillus montserratensis</name>
    <dbReference type="NCBI Taxonomy" id="2729135"/>
    <lineage>
        <taxon>Bacteria</taxon>
        <taxon>Pseudomonadati</taxon>
        <taxon>Pseudomonadota</taxon>
        <taxon>Acidithiobacillia</taxon>
        <taxon>Acidithiobacillales</taxon>
        <taxon>Acidithiobacillaceae</taxon>
        <taxon>Acidithiobacillus</taxon>
    </lineage>
</organism>
<proteinExistence type="predicted"/>
<gene>
    <name evidence="1" type="ORF">HHS34_008045</name>
</gene>
<protein>
    <submittedName>
        <fullName evidence="1">Dihydrolipoyl dehydrogenase</fullName>
        <ecNumber evidence="1">1.8.1.4</ecNumber>
    </submittedName>
</protein>
<dbReference type="EC" id="1.8.1.4" evidence="1"/>
<sequence>MATQEVDLLCIGAGGAAYPAAFRLAKAGHEVLMVDPKGVMSGNCLYEGCVPSKAVRETVALYDDVQRFQSLGLQGHIAVDFAALMQHKDAVQSRRYAQHAEELAATPRIRLCKGVARLLDAHTVAVDSDQGTDTYRAAHILIASGSDVFLPPLPGAELCLTSHDLYKPGPALQSLPDEMVIIGGGYIGLETATFFARLGTRVTLLQKGERILAGMDPAMVDQLLTLLPAGLQIHTDVEVQRVEDQAGRRQVVWRDQGREVSQSVDVVVLAVGRHPVIPEGAESIGIELDHHGIGVGSALQTRYPHIYAAGDVNGRVPLFHAAVRQSLVVAHNILAGNVPTDYADFSQVPTTVFTLPAAAYIGLTPDKAGSGALLEAQYSFKEDARAQILERREGEIRLFFEPDTLRLKGGWIVGLDAGSLIGQIGTALAAGMTAYDLARFADQHPMSAEGVSKAARSLF</sequence>
<dbReference type="EMBL" id="CP127526">
    <property type="protein sequence ID" value="XRI72402.1"/>
    <property type="molecule type" value="Genomic_DNA"/>
</dbReference>
<keyword evidence="1" id="KW-0560">Oxidoreductase</keyword>
<name>A0ACD5HBI4_9PROT</name>